<sequence>MKRQKKAQKSTKSVEWLLAPDIEERTNKLIKSLDLEWLSYGRLFFYRSINSKARAYARAWGLPRLWQRTLNVEPAYIVEVISEHFDKLNQREQDKVLLHELTHIPKNFSGALVAHTHRRKGSFHDKLENLISDYLKIS</sequence>
<protein>
    <submittedName>
        <fullName evidence="2">Metallopeptidase-like protein</fullName>
    </submittedName>
</protein>
<evidence type="ECO:0000259" key="1">
    <source>
        <dbReference type="Pfam" id="PF18894"/>
    </source>
</evidence>
<dbReference type="AlphaFoldDB" id="A0A0G0AZF3"/>
<dbReference type="InterPro" id="IPR043998">
    <property type="entry name" value="Put_Metallopep"/>
</dbReference>
<gene>
    <name evidence="2" type="ORF">UR21_C0004G0066</name>
</gene>
<dbReference type="EMBL" id="LBOI01000004">
    <property type="protein sequence ID" value="KKP31930.1"/>
    <property type="molecule type" value="Genomic_DNA"/>
</dbReference>
<organism evidence="2 3">
    <name type="scientific">Candidatus Woesebacteria bacterium GW2011_GWC2_31_9</name>
    <dbReference type="NCBI Taxonomy" id="1618586"/>
    <lineage>
        <taxon>Bacteria</taxon>
        <taxon>Candidatus Woeseibacteriota</taxon>
    </lineage>
</organism>
<proteinExistence type="predicted"/>
<accession>A0A0G0AZF3</accession>
<evidence type="ECO:0000313" key="2">
    <source>
        <dbReference type="EMBL" id="KKP31930.1"/>
    </source>
</evidence>
<reference evidence="2 3" key="1">
    <citation type="journal article" date="2015" name="Nature">
        <title>rRNA introns, odd ribosomes, and small enigmatic genomes across a large radiation of phyla.</title>
        <authorList>
            <person name="Brown C.T."/>
            <person name="Hug L.A."/>
            <person name="Thomas B.C."/>
            <person name="Sharon I."/>
            <person name="Castelle C.J."/>
            <person name="Singh A."/>
            <person name="Wilkins M.J."/>
            <person name="Williams K.H."/>
            <person name="Banfield J.F."/>
        </authorList>
    </citation>
    <scope>NUCLEOTIDE SEQUENCE [LARGE SCALE GENOMIC DNA]</scope>
</reference>
<name>A0A0G0AZF3_9BACT</name>
<evidence type="ECO:0000313" key="3">
    <source>
        <dbReference type="Proteomes" id="UP000034803"/>
    </source>
</evidence>
<feature type="domain" description="Putative phage metallopeptidase" evidence="1">
    <location>
        <begin position="15"/>
        <end position="115"/>
    </location>
</feature>
<dbReference type="Pfam" id="PF18894">
    <property type="entry name" value="PhageMetallopep"/>
    <property type="match status" value="1"/>
</dbReference>
<comment type="caution">
    <text evidence="2">The sequence shown here is derived from an EMBL/GenBank/DDBJ whole genome shotgun (WGS) entry which is preliminary data.</text>
</comment>
<dbReference type="Proteomes" id="UP000034803">
    <property type="component" value="Unassembled WGS sequence"/>
</dbReference>